<dbReference type="PANTHER" id="PTHR13693">
    <property type="entry name" value="CLASS II AMINOTRANSFERASE/8-AMINO-7-OXONONANOATE SYNTHASE"/>
    <property type="match status" value="1"/>
</dbReference>
<dbReference type="STRING" id="572036.SAMN05661099_1266"/>
<evidence type="ECO:0000313" key="8">
    <source>
        <dbReference type="EMBL" id="SKB41986.1"/>
    </source>
</evidence>
<sequence length="375" mass="41613">MKAIRNFISEKLDTREKDNALRILKTESNLEDFCSNDYLGFSRSADLKRLFEDELEKYPEYKLGSGGSRLLAGNDQYTEDLEAIIAEFHNCESSLLFNSGYDANVGIFSSLPQRGDTIICDENIHASIIDGARLSHAARFIFKHNDMESLEQKLKAAQGRIFIGVESVYSMDGDEGPLEQICSLAETYNAAVIVDEAHAIGVFGEMGRGIVSELKLINRVFARVVTFGKALGVHGAAVLGNNELKAYLINFARPFIYTTAQPFVSNVAIKVSHDYLKSRNHQLELHEKIQKFRNNLNNIPGLANSRSGIQILLVPGNAKVKGIASKLQNSGFDVRAILSPTVPTGLERLRICIHNHNSFEQINALCDSLKHHCEA</sequence>
<dbReference type="InterPro" id="IPR015422">
    <property type="entry name" value="PyrdxlP-dep_Trfase_small"/>
</dbReference>
<evidence type="ECO:0000256" key="4">
    <source>
        <dbReference type="ARBA" id="ARBA00022679"/>
    </source>
</evidence>
<dbReference type="InterPro" id="IPR050087">
    <property type="entry name" value="AON_synthase_class-II"/>
</dbReference>
<comment type="similarity">
    <text evidence="3">Belongs to the class-II pyridoxal-phosphate-dependent aminotransferase family. BioF subfamily.</text>
</comment>
<comment type="pathway">
    <text evidence="2">Lipid metabolism.</text>
</comment>
<dbReference type="EMBL" id="FUYR01000001">
    <property type="protein sequence ID" value="SKB41986.1"/>
    <property type="molecule type" value="Genomic_DNA"/>
</dbReference>
<dbReference type="PANTHER" id="PTHR13693:SF77">
    <property type="entry name" value="8-AMINO-7-OXONONANOATE SYNTHASE"/>
    <property type="match status" value="1"/>
</dbReference>
<dbReference type="InterPro" id="IPR015421">
    <property type="entry name" value="PyrdxlP-dep_Trfase_major"/>
</dbReference>
<dbReference type="InterPro" id="IPR001917">
    <property type="entry name" value="Aminotrans_II_pyridoxalP_BS"/>
</dbReference>
<keyword evidence="5 6" id="KW-0663">Pyridoxal phosphate</keyword>
<dbReference type="GO" id="GO:0030170">
    <property type="term" value="F:pyridoxal phosphate binding"/>
    <property type="evidence" value="ECO:0007669"/>
    <property type="project" value="InterPro"/>
</dbReference>
<evidence type="ECO:0000256" key="6">
    <source>
        <dbReference type="RuleBase" id="RU003693"/>
    </source>
</evidence>
<dbReference type="InterPro" id="IPR004839">
    <property type="entry name" value="Aminotransferase_I/II_large"/>
</dbReference>
<comment type="cofactor">
    <cofactor evidence="1 6">
        <name>pyridoxal 5'-phosphate</name>
        <dbReference type="ChEBI" id="CHEBI:597326"/>
    </cofactor>
</comment>
<dbReference type="RefSeq" id="WP_245803468.1">
    <property type="nucleotide sequence ID" value="NZ_FUYR01000001.1"/>
</dbReference>
<dbReference type="Pfam" id="PF00155">
    <property type="entry name" value="Aminotran_1_2"/>
    <property type="match status" value="1"/>
</dbReference>
<dbReference type="SUPFAM" id="SSF53383">
    <property type="entry name" value="PLP-dependent transferases"/>
    <property type="match status" value="1"/>
</dbReference>
<proteinExistence type="inferred from homology"/>
<gene>
    <name evidence="8" type="ORF">SAMN05661099_1266</name>
</gene>
<dbReference type="AlphaFoldDB" id="A0A1T5B445"/>
<evidence type="ECO:0000256" key="5">
    <source>
        <dbReference type="ARBA" id="ARBA00022898"/>
    </source>
</evidence>
<dbReference type="Proteomes" id="UP000189981">
    <property type="component" value="Unassembled WGS sequence"/>
</dbReference>
<protein>
    <submittedName>
        <fullName evidence="8">8-amino-7-oxononanoate synthase</fullName>
    </submittedName>
</protein>
<reference evidence="9" key="1">
    <citation type="submission" date="2017-02" db="EMBL/GenBank/DDBJ databases">
        <authorList>
            <person name="Varghese N."/>
            <person name="Submissions S."/>
        </authorList>
    </citation>
    <scope>NUCLEOTIDE SEQUENCE [LARGE SCALE GENOMIC DNA]</scope>
    <source>
        <strain evidence="9">DSM 22385</strain>
    </source>
</reference>
<organism evidence="8 9">
    <name type="scientific">Daejeonella lutea</name>
    <dbReference type="NCBI Taxonomy" id="572036"/>
    <lineage>
        <taxon>Bacteria</taxon>
        <taxon>Pseudomonadati</taxon>
        <taxon>Bacteroidota</taxon>
        <taxon>Sphingobacteriia</taxon>
        <taxon>Sphingobacteriales</taxon>
        <taxon>Sphingobacteriaceae</taxon>
        <taxon>Daejeonella</taxon>
    </lineage>
</organism>
<evidence type="ECO:0000256" key="3">
    <source>
        <dbReference type="ARBA" id="ARBA00010008"/>
    </source>
</evidence>
<dbReference type="GO" id="GO:0009102">
    <property type="term" value="P:biotin biosynthetic process"/>
    <property type="evidence" value="ECO:0007669"/>
    <property type="project" value="TreeGrafter"/>
</dbReference>
<accession>A0A1T5B445</accession>
<evidence type="ECO:0000313" key="9">
    <source>
        <dbReference type="Proteomes" id="UP000189981"/>
    </source>
</evidence>
<evidence type="ECO:0000256" key="2">
    <source>
        <dbReference type="ARBA" id="ARBA00005189"/>
    </source>
</evidence>
<dbReference type="PROSITE" id="PS00599">
    <property type="entry name" value="AA_TRANSFER_CLASS_2"/>
    <property type="match status" value="1"/>
</dbReference>
<dbReference type="GO" id="GO:0016740">
    <property type="term" value="F:transferase activity"/>
    <property type="evidence" value="ECO:0007669"/>
    <property type="project" value="UniProtKB-KW"/>
</dbReference>
<dbReference type="InterPro" id="IPR015424">
    <property type="entry name" value="PyrdxlP-dep_Trfase"/>
</dbReference>
<dbReference type="Gene3D" id="3.40.640.10">
    <property type="entry name" value="Type I PLP-dependent aspartate aminotransferase-like (Major domain)"/>
    <property type="match status" value="1"/>
</dbReference>
<name>A0A1T5B445_9SPHI</name>
<dbReference type="Gene3D" id="3.90.1150.10">
    <property type="entry name" value="Aspartate Aminotransferase, domain 1"/>
    <property type="match status" value="1"/>
</dbReference>
<evidence type="ECO:0000259" key="7">
    <source>
        <dbReference type="Pfam" id="PF00155"/>
    </source>
</evidence>
<keyword evidence="9" id="KW-1185">Reference proteome</keyword>
<keyword evidence="4" id="KW-0808">Transferase</keyword>
<feature type="domain" description="Aminotransferase class I/classII large" evidence="7">
    <location>
        <begin position="31"/>
        <end position="368"/>
    </location>
</feature>
<evidence type="ECO:0000256" key="1">
    <source>
        <dbReference type="ARBA" id="ARBA00001933"/>
    </source>
</evidence>